<accession>A0AC61QM44</accession>
<protein>
    <submittedName>
        <fullName evidence="1">Glycosyltransferase</fullName>
    </submittedName>
</protein>
<evidence type="ECO:0000313" key="1">
    <source>
        <dbReference type="EMBL" id="TGX80308.1"/>
    </source>
</evidence>
<gene>
    <name evidence="1" type="ORF">E5358_13195</name>
</gene>
<organism evidence="1 2">
    <name type="scientific">Palleniella muris</name>
    <dbReference type="NCBI Taxonomy" id="3038145"/>
    <lineage>
        <taxon>Bacteria</taxon>
        <taxon>Pseudomonadati</taxon>
        <taxon>Bacteroidota</taxon>
        <taxon>Bacteroidia</taxon>
        <taxon>Bacteroidales</taxon>
        <taxon>Prevotellaceae</taxon>
        <taxon>Palleniella</taxon>
    </lineage>
</organism>
<evidence type="ECO:0000313" key="2">
    <source>
        <dbReference type="Proteomes" id="UP000308886"/>
    </source>
</evidence>
<proteinExistence type="predicted"/>
<dbReference type="EMBL" id="SRZC01000027">
    <property type="protein sequence ID" value="TGX80308.1"/>
    <property type="molecule type" value="Genomic_DNA"/>
</dbReference>
<reference evidence="1" key="1">
    <citation type="submission" date="2019-04" db="EMBL/GenBank/DDBJ databases">
        <title>Microbes associate with the intestines of laboratory mice.</title>
        <authorList>
            <person name="Navarre W."/>
            <person name="Wong E."/>
            <person name="Huang K."/>
            <person name="Tropini C."/>
            <person name="Ng K."/>
            <person name="Yu B."/>
        </authorList>
    </citation>
    <scope>NUCLEOTIDE SEQUENCE</scope>
    <source>
        <strain evidence="1">NM73_A23</strain>
    </source>
</reference>
<comment type="caution">
    <text evidence="1">The sequence shown here is derived from an EMBL/GenBank/DDBJ whole genome shotgun (WGS) entry which is preliminary data.</text>
</comment>
<sequence>MAEIQKKYILFVLPFLPYPLTSGGHQALFNGIMAVNASYNVFVAYKGVDDEDHFSAQQEFLRLLPNVTSCPCLMPKPERPSWKIRFIWTVRHILDRLLGTTDSHTKTVDATLGNWWLKSVTPTDRKWAEHIDALCKKYNFDIIQVEMPWMISDVFCLPNNVKKIFVHHELGFVRRELEIVNAGNNAYAEACRSFADFNEIGQLNKYDAIVSLSPIDSEKLHEAGVTVPIHTSFAIVDTSKELVLPSKVEKRLTFIGPDAHTPNFVGIKWFLENCWGKLKAANGEYTLDIIGTWSEDNRMLFSEKYPDIHFLGFVDNLYEVLKGSVMIVPITVGSGIRMKILEACSMGIPFVSTTVGAEGIPVDNGKHCYIADDADTFISYIRKMDCLQHQKDLVSNSYQMVRDNYSLEALTKNRMDIYSSVLS</sequence>
<keyword evidence="2" id="KW-1185">Reference proteome</keyword>
<dbReference type="Proteomes" id="UP000308886">
    <property type="component" value="Unassembled WGS sequence"/>
</dbReference>
<name>A0AC61QM44_9BACT</name>